<evidence type="ECO:0000313" key="1">
    <source>
        <dbReference type="EMBL" id="MQY26494.1"/>
    </source>
</evidence>
<reference evidence="1 2" key="1">
    <citation type="submission" date="2019-10" db="EMBL/GenBank/DDBJ databases">
        <title>Nocardia macrotermitis sp. nov. and Nocardia aurantia sp. nov., isolated from the gut of fungus growing-termite Macrotermes natalensis.</title>
        <authorList>
            <person name="Benndorf R."/>
            <person name="Schwitalla J."/>
            <person name="Martin K."/>
            <person name="De Beer W."/>
            <person name="Kaster A.-K."/>
            <person name="Vollmers J."/>
            <person name="Poulsen M."/>
            <person name="Beemelmanns C."/>
        </authorList>
    </citation>
    <scope>NUCLEOTIDE SEQUENCE [LARGE SCALE GENOMIC DNA]</scope>
    <source>
        <strain evidence="1 2">RB56</strain>
    </source>
</reference>
<comment type="caution">
    <text evidence="1">The sequence shown here is derived from an EMBL/GenBank/DDBJ whole genome shotgun (WGS) entry which is preliminary data.</text>
</comment>
<gene>
    <name evidence="1" type="ORF">NRB56_20640</name>
</gene>
<organism evidence="1 2">
    <name type="scientific">Nocardia aurantia</name>
    <dbReference type="NCBI Taxonomy" id="2585199"/>
    <lineage>
        <taxon>Bacteria</taxon>
        <taxon>Bacillati</taxon>
        <taxon>Actinomycetota</taxon>
        <taxon>Actinomycetes</taxon>
        <taxon>Mycobacteriales</taxon>
        <taxon>Nocardiaceae</taxon>
        <taxon>Nocardia</taxon>
    </lineage>
</organism>
<accession>A0A7K0DNX2</accession>
<keyword evidence="2" id="KW-1185">Reference proteome</keyword>
<dbReference type="EMBL" id="WEGI01000004">
    <property type="protein sequence ID" value="MQY26494.1"/>
    <property type="molecule type" value="Genomic_DNA"/>
</dbReference>
<protein>
    <submittedName>
        <fullName evidence="1">Uncharacterized protein</fullName>
    </submittedName>
</protein>
<evidence type="ECO:0000313" key="2">
    <source>
        <dbReference type="Proteomes" id="UP000431401"/>
    </source>
</evidence>
<dbReference type="AlphaFoldDB" id="A0A7K0DNX2"/>
<name>A0A7K0DNX2_9NOCA</name>
<proteinExistence type="predicted"/>
<sequence>MRRVAIPISPRALNAAERALLVHILSVEFAGAAELRSQIEQVEVTAIRTSHSVSVDFRVREPLRRATALTNLVPVDAHVLDGAGEYLGEVLVWIEDGALAGLEYAWVTDDMPTRLPEIASIRLRSN</sequence>
<dbReference type="Proteomes" id="UP000431401">
    <property type="component" value="Unassembled WGS sequence"/>
</dbReference>